<proteinExistence type="predicted"/>
<accession>A0ABU1VFE4</accession>
<evidence type="ECO:0000313" key="1">
    <source>
        <dbReference type="EMBL" id="MDR7096060.1"/>
    </source>
</evidence>
<evidence type="ECO:0000313" key="2">
    <source>
        <dbReference type="Proteomes" id="UP001265550"/>
    </source>
</evidence>
<dbReference type="RefSeq" id="WP_204734847.1">
    <property type="nucleotide sequence ID" value="NZ_JAVDWE010000012.1"/>
</dbReference>
<organism evidence="1 2">
    <name type="scientific">Hydrogenophaga laconesensis</name>
    <dbReference type="NCBI Taxonomy" id="1805971"/>
    <lineage>
        <taxon>Bacteria</taxon>
        <taxon>Pseudomonadati</taxon>
        <taxon>Pseudomonadota</taxon>
        <taxon>Betaproteobacteria</taxon>
        <taxon>Burkholderiales</taxon>
        <taxon>Comamonadaceae</taxon>
        <taxon>Hydrogenophaga</taxon>
    </lineage>
</organism>
<sequence>MSESIFFVSERKRFFRPLNSSRRELIADCLRALYDRLHGPGADVSETLNRESLRDALMSIVRDHHERNLDQLDAEDRDELSSEEAADPVQLVALIIRVLLGDGWLEQFPDRNGLVVAFRFTRPGKLFAEALWALNRPSRSRQRNMRSCRNALDALLADGGDAHDLVDAYEYAERVISDLNDTLEFINERIRLVMVQSAETAQWEDFLEFLKRFQREFSKQLTVDSATLNRNAIVAKVELLRTQMSQAKFERLEQQLQDVAAWAVAEHSGESVTDWMLERIDELVNAAHRLKQPSVLRAMNTYVNRITGLIQQSMMLRTGSDRHAYMRAVTLIASQDTSSQDRILARIGERIASAEVRLLDPFSFKLRTVGQRRKASLVSVRPRPPREARLAAALETAQATAFEVSHISLIQKMRAELRVFQHPVKLSGLPVATALDVLAAMQMVEAVRSPSASDLRATRLPGRVDNGVFVGYDYEIEFRKTS</sequence>
<reference evidence="1 2" key="1">
    <citation type="submission" date="2023-07" db="EMBL/GenBank/DDBJ databases">
        <title>Sorghum-associated microbial communities from plants grown in Nebraska, USA.</title>
        <authorList>
            <person name="Schachtman D."/>
        </authorList>
    </citation>
    <scope>NUCLEOTIDE SEQUENCE [LARGE SCALE GENOMIC DNA]</scope>
    <source>
        <strain evidence="1 2">BE240</strain>
    </source>
</reference>
<dbReference type="Pfam" id="PF18982">
    <property type="entry name" value="JetA"/>
    <property type="match status" value="1"/>
</dbReference>
<gene>
    <name evidence="1" type="ORF">J2X09_003815</name>
</gene>
<dbReference type="EMBL" id="JAVDWE010000012">
    <property type="protein sequence ID" value="MDR7096060.1"/>
    <property type="molecule type" value="Genomic_DNA"/>
</dbReference>
<dbReference type="InterPro" id="IPR043773">
    <property type="entry name" value="JetA"/>
</dbReference>
<dbReference type="Proteomes" id="UP001265550">
    <property type="component" value="Unassembled WGS sequence"/>
</dbReference>
<name>A0ABU1VFE4_9BURK</name>
<evidence type="ECO:0008006" key="3">
    <source>
        <dbReference type="Google" id="ProtNLM"/>
    </source>
</evidence>
<keyword evidence="2" id="KW-1185">Reference proteome</keyword>
<comment type="caution">
    <text evidence="1">The sequence shown here is derived from an EMBL/GenBank/DDBJ whole genome shotgun (WGS) entry which is preliminary data.</text>
</comment>
<protein>
    <recommendedName>
        <fullName evidence="3">Ferrochelatase</fullName>
    </recommendedName>
</protein>